<proteinExistence type="predicted"/>
<evidence type="ECO:0000259" key="2">
    <source>
        <dbReference type="Pfam" id="PF04773"/>
    </source>
</evidence>
<name>A0A1G6W2R3_9GAMM</name>
<keyword evidence="1" id="KW-1133">Transmembrane helix</keyword>
<organism evidence="5 6">
    <name type="scientific">Ectopseudomonas alcaliphila</name>
    <dbReference type="NCBI Taxonomy" id="101564"/>
    <lineage>
        <taxon>Bacteria</taxon>
        <taxon>Pseudomonadati</taxon>
        <taxon>Pseudomonadota</taxon>
        <taxon>Gammaproteobacteria</taxon>
        <taxon>Pseudomonadales</taxon>
        <taxon>Pseudomonadaceae</taxon>
        <taxon>Ectopseudomonas</taxon>
    </lineage>
</organism>
<dbReference type="Gene3D" id="3.55.50.30">
    <property type="match status" value="1"/>
</dbReference>
<dbReference type="EMBL" id="FNAE01000001">
    <property type="protein sequence ID" value="SDD60162.1"/>
    <property type="molecule type" value="Genomic_DNA"/>
</dbReference>
<dbReference type="AlphaFoldDB" id="A0A1G6W2R3"/>
<dbReference type="Gene3D" id="2.60.120.1440">
    <property type="match status" value="1"/>
</dbReference>
<evidence type="ECO:0000313" key="4">
    <source>
        <dbReference type="EMBL" id="MDX5991939.1"/>
    </source>
</evidence>
<keyword evidence="1" id="KW-0472">Membrane</keyword>
<keyword evidence="7" id="KW-1185">Reference proteome</keyword>
<feature type="domain" description="FecR N-terminal" evidence="3">
    <location>
        <begin position="9"/>
        <end position="50"/>
    </location>
</feature>
<dbReference type="PANTHER" id="PTHR30273:SF2">
    <property type="entry name" value="PROTEIN FECR"/>
    <property type="match status" value="1"/>
</dbReference>
<evidence type="ECO:0000313" key="7">
    <source>
        <dbReference type="Proteomes" id="UP001278050"/>
    </source>
</evidence>
<evidence type="ECO:0000313" key="5">
    <source>
        <dbReference type="EMBL" id="SDD60162.1"/>
    </source>
</evidence>
<reference evidence="5 6" key="1">
    <citation type="submission" date="2016-10" db="EMBL/GenBank/DDBJ databases">
        <authorList>
            <person name="de Groot N.N."/>
        </authorList>
    </citation>
    <scope>NUCLEOTIDE SEQUENCE [LARGE SCALE GENOMIC DNA]</scope>
    <source>
        <strain evidence="5 6">JCM 10630</strain>
    </source>
</reference>
<dbReference type="PIRSF" id="PIRSF018266">
    <property type="entry name" value="FecR"/>
    <property type="match status" value="1"/>
</dbReference>
<accession>A0A1G6W2R3</accession>
<evidence type="ECO:0000256" key="1">
    <source>
        <dbReference type="SAM" id="Phobius"/>
    </source>
</evidence>
<dbReference type="Pfam" id="PF16220">
    <property type="entry name" value="DUF4880"/>
    <property type="match status" value="1"/>
</dbReference>
<reference evidence="4 7" key="2">
    <citation type="submission" date="2023-11" db="EMBL/GenBank/DDBJ databases">
        <title>MicrobeMod: A computational toolkit for identifying prokaryotic methylation and restriction-modification with nanopore sequencing.</title>
        <authorList>
            <person name="Crits-Christoph A."/>
            <person name="Kang S.C."/>
            <person name="Lee H."/>
            <person name="Ostrov N."/>
        </authorList>
    </citation>
    <scope>NUCLEOTIDE SEQUENCE [LARGE SCALE GENOMIC DNA]</scope>
    <source>
        <strain evidence="4 7">ATCC BAA-571</strain>
    </source>
</reference>
<dbReference type="Proteomes" id="UP001278050">
    <property type="component" value="Unassembled WGS sequence"/>
</dbReference>
<keyword evidence="1" id="KW-0812">Transmembrane</keyword>
<dbReference type="InterPro" id="IPR012373">
    <property type="entry name" value="Ferrdict_sens_TM"/>
</dbReference>
<sequence length="321" mass="35905">MSSLDSINEQAANWLIRLSEPGADEQLLAEFETWKRSDARHAAAAERLQAFIGQMAALRPQKASVHAALDAAFTSRKRNYRSKGAAIAIVLLALLPAWALWRNELPSYLLADLRTQPAQWLEHELPDHSRVTLNGNSALDLQYDSQQRRIRLLRGEVLVDVAHDSTRPFIVETEQGEIRALGTRFVVTHADGITLVTMLESRVAASAMDAPATVEVSAGEQARITRHDVQLTTTVDTRSVEDAWRHHQLVVRDQPLPEVLDQLARQFPGHLQFDREALADLRVSAVLPLDDSNRALNLLAEALPLQIREFTPWLRVVSRAP</sequence>
<feature type="domain" description="FecR protein" evidence="2">
    <location>
        <begin position="112"/>
        <end position="203"/>
    </location>
</feature>
<protein>
    <submittedName>
        <fullName evidence="4">FecR domain-containing protein</fullName>
    </submittedName>
    <submittedName>
        <fullName evidence="5">FecR family protein</fullName>
    </submittedName>
</protein>
<dbReference type="RefSeq" id="WP_074675650.1">
    <property type="nucleotide sequence ID" value="NZ_CBCSET010000001.1"/>
</dbReference>
<dbReference type="Pfam" id="PF04773">
    <property type="entry name" value="FecR"/>
    <property type="match status" value="1"/>
</dbReference>
<feature type="transmembrane region" description="Helical" evidence="1">
    <location>
        <begin position="84"/>
        <end position="101"/>
    </location>
</feature>
<dbReference type="OrthoDB" id="1099576at2"/>
<dbReference type="EMBL" id="JAWXXP010000001">
    <property type="protein sequence ID" value="MDX5991939.1"/>
    <property type="molecule type" value="Genomic_DNA"/>
</dbReference>
<evidence type="ECO:0000259" key="3">
    <source>
        <dbReference type="Pfam" id="PF16220"/>
    </source>
</evidence>
<dbReference type="PANTHER" id="PTHR30273">
    <property type="entry name" value="PERIPLASMIC SIGNAL SENSOR AND SIGMA FACTOR ACTIVATOR FECR-RELATED"/>
    <property type="match status" value="1"/>
</dbReference>
<dbReference type="GO" id="GO:0016989">
    <property type="term" value="F:sigma factor antagonist activity"/>
    <property type="evidence" value="ECO:0007669"/>
    <property type="project" value="TreeGrafter"/>
</dbReference>
<dbReference type="InterPro" id="IPR006860">
    <property type="entry name" value="FecR"/>
</dbReference>
<dbReference type="Proteomes" id="UP000182413">
    <property type="component" value="Unassembled WGS sequence"/>
</dbReference>
<evidence type="ECO:0000313" key="6">
    <source>
        <dbReference type="Proteomes" id="UP000182413"/>
    </source>
</evidence>
<gene>
    <name evidence="5" type="ORF">SAMN05216575_101901</name>
    <name evidence="4" type="ORF">SIM71_07725</name>
</gene>
<dbReference type="InterPro" id="IPR032623">
    <property type="entry name" value="FecR_N"/>
</dbReference>